<dbReference type="SUPFAM" id="SSF57850">
    <property type="entry name" value="RING/U-box"/>
    <property type="match status" value="1"/>
</dbReference>
<accession>A0A8K0W2U0</accession>
<dbReference type="PRINTS" id="PR00086">
    <property type="entry name" value="LLDHDRGNASE"/>
</dbReference>
<dbReference type="PANTHER" id="PTHR43128:SF16">
    <property type="entry name" value="L-LACTATE DEHYDROGENASE"/>
    <property type="match status" value="1"/>
</dbReference>
<dbReference type="PROSITE" id="PS50089">
    <property type="entry name" value="ZF_RING_2"/>
    <property type="match status" value="1"/>
</dbReference>
<organism evidence="9 10">
    <name type="scientific">Paraphoma chrysanthemicola</name>
    <dbReference type="NCBI Taxonomy" id="798071"/>
    <lineage>
        <taxon>Eukaryota</taxon>
        <taxon>Fungi</taxon>
        <taxon>Dikarya</taxon>
        <taxon>Ascomycota</taxon>
        <taxon>Pezizomycotina</taxon>
        <taxon>Dothideomycetes</taxon>
        <taxon>Pleosporomycetidae</taxon>
        <taxon>Pleosporales</taxon>
        <taxon>Pleosporineae</taxon>
        <taxon>Phaeosphaeriaceae</taxon>
        <taxon>Paraphoma</taxon>
    </lineage>
</organism>
<dbReference type="Gene3D" id="3.40.50.720">
    <property type="entry name" value="NAD(P)-binding Rossmann-like Domain"/>
    <property type="match status" value="1"/>
</dbReference>
<keyword evidence="10" id="KW-1185">Reference proteome</keyword>
<evidence type="ECO:0000256" key="4">
    <source>
        <dbReference type="ARBA" id="ARBA00023002"/>
    </source>
</evidence>
<keyword evidence="4" id="KW-0560">Oxidoreductase</keyword>
<dbReference type="Pfam" id="PF00056">
    <property type="entry name" value="Ldh_1_N"/>
    <property type="match status" value="1"/>
</dbReference>
<keyword evidence="5" id="KW-0520">NAD</keyword>
<evidence type="ECO:0000256" key="5">
    <source>
        <dbReference type="ARBA" id="ARBA00023027"/>
    </source>
</evidence>
<evidence type="ECO:0000256" key="3">
    <source>
        <dbReference type="ARBA" id="ARBA00022833"/>
    </source>
</evidence>
<feature type="region of interest" description="Disordered" evidence="7">
    <location>
        <begin position="305"/>
        <end position="334"/>
    </location>
</feature>
<dbReference type="InterPro" id="IPR022383">
    <property type="entry name" value="Lactate/malate_DH_C"/>
</dbReference>
<feature type="domain" description="RING-type" evidence="8">
    <location>
        <begin position="231"/>
        <end position="280"/>
    </location>
</feature>
<evidence type="ECO:0000256" key="7">
    <source>
        <dbReference type="SAM" id="MobiDB-lite"/>
    </source>
</evidence>
<evidence type="ECO:0000256" key="6">
    <source>
        <dbReference type="PROSITE-ProRule" id="PRU00175"/>
    </source>
</evidence>
<comment type="caution">
    <text evidence="9">The sequence shown here is derived from an EMBL/GenBank/DDBJ whole genome shotgun (WGS) entry which is preliminary data.</text>
</comment>
<evidence type="ECO:0000259" key="8">
    <source>
        <dbReference type="PROSITE" id="PS50089"/>
    </source>
</evidence>
<dbReference type="InterPro" id="IPR017907">
    <property type="entry name" value="Znf_RING_CS"/>
</dbReference>
<evidence type="ECO:0000313" key="9">
    <source>
        <dbReference type="EMBL" id="KAH7092374.1"/>
    </source>
</evidence>
<dbReference type="SUPFAM" id="SSF51735">
    <property type="entry name" value="NAD(P)-binding Rossmann-fold domains"/>
    <property type="match status" value="1"/>
</dbReference>
<dbReference type="GO" id="GO:0004459">
    <property type="term" value="F:L-lactate dehydrogenase (NAD+) activity"/>
    <property type="evidence" value="ECO:0007669"/>
    <property type="project" value="TreeGrafter"/>
</dbReference>
<dbReference type="AlphaFoldDB" id="A0A8K0W2U0"/>
<evidence type="ECO:0000256" key="2">
    <source>
        <dbReference type="ARBA" id="ARBA00022771"/>
    </source>
</evidence>
<dbReference type="CDD" id="cd00300">
    <property type="entry name" value="LDH_like"/>
    <property type="match status" value="1"/>
</dbReference>
<dbReference type="InterPro" id="IPR013083">
    <property type="entry name" value="Znf_RING/FYVE/PHD"/>
</dbReference>
<evidence type="ECO:0000256" key="1">
    <source>
        <dbReference type="ARBA" id="ARBA00022723"/>
    </source>
</evidence>
<dbReference type="PROSITE" id="PS00518">
    <property type="entry name" value="ZF_RING_1"/>
    <property type="match status" value="1"/>
</dbReference>
<dbReference type="InterPro" id="IPR036291">
    <property type="entry name" value="NAD(P)-bd_dom_sf"/>
</dbReference>
<dbReference type="PANTHER" id="PTHR43128">
    <property type="entry name" value="L-2-HYDROXYCARBOXYLATE DEHYDROGENASE (NAD(P)(+))"/>
    <property type="match status" value="1"/>
</dbReference>
<keyword evidence="2 6" id="KW-0863">Zinc-finger</keyword>
<keyword evidence="1" id="KW-0479">Metal-binding</keyword>
<dbReference type="Gene3D" id="3.90.110.10">
    <property type="entry name" value="Lactate dehydrogenase/glycoside hydrolase, family 4, C-terminal"/>
    <property type="match status" value="1"/>
</dbReference>
<dbReference type="Pfam" id="PF13920">
    <property type="entry name" value="zf-C3HC4_3"/>
    <property type="match status" value="1"/>
</dbReference>
<dbReference type="GO" id="GO:0006089">
    <property type="term" value="P:lactate metabolic process"/>
    <property type="evidence" value="ECO:0007669"/>
    <property type="project" value="TreeGrafter"/>
</dbReference>
<dbReference type="SUPFAM" id="SSF56327">
    <property type="entry name" value="LDH C-terminal domain-like"/>
    <property type="match status" value="1"/>
</dbReference>
<dbReference type="Pfam" id="PF02866">
    <property type="entry name" value="Ldh_1_C"/>
    <property type="match status" value="1"/>
</dbReference>
<dbReference type="SMART" id="SM00184">
    <property type="entry name" value="RING"/>
    <property type="match status" value="1"/>
</dbReference>
<dbReference type="GO" id="GO:0008270">
    <property type="term" value="F:zinc ion binding"/>
    <property type="evidence" value="ECO:0007669"/>
    <property type="project" value="UniProtKB-KW"/>
</dbReference>
<feature type="compositionally biased region" description="Low complexity" evidence="7">
    <location>
        <begin position="62"/>
        <end position="73"/>
    </location>
</feature>
<keyword evidence="3" id="KW-0862">Zinc</keyword>
<reference evidence="9" key="1">
    <citation type="journal article" date="2021" name="Nat. Commun.">
        <title>Genetic determinants of endophytism in the Arabidopsis root mycobiome.</title>
        <authorList>
            <person name="Mesny F."/>
            <person name="Miyauchi S."/>
            <person name="Thiergart T."/>
            <person name="Pickel B."/>
            <person name="Atanasova L."/>
            <person name="Karlsson M."/>
            <person name="Huettel B."/>
            <person name="Barry K.W."/>
            <person name="Haridas S."/>
            <person name="Chen C."/>
            <person name="Bauer D."/>
            <person name="Andreopoulos W."/>
            <person name="Pangilinan J."/>
            <person name="LaButti K."/>
            <person name="Riley R."/>
            <person name="Lipzen A."/>
            <person name="Clum A."/>
            <person name="Drula E."/>
            <person name="Henrissat B."/>
            <person name="Kohler A."/>
            <person name="Grigoriev I.V."/>
            <person name="Martin F.M."/>
            <person name="Hacquard S."/>
        </authorList>
    </citation>
    <scope>NUCLEOTIDE SEQUENCE</scope>
    <source>
        <strain evidence="9">MPI-SDFR-AT-0120</strain>
    </source>
</reference>
<sequence length="693" mass="75297">MAERPYLNFNLSSGGLNVGVDPSEQFTGLDDYDADPLQDLFPAAYESREQQGLPASFDDDFFLNPNPNPNRASPSPPPPNFLDNILNPAGLDHNRFSPFVYSASPRVLAPSFPQPDPIAHDMSPHTRSHPHASSRPARLPNGYVDLTATPDSPPQRRRRESPAPGPSAKRQKRADGTAAEQAGTQPLKVEEVDLTDDQQPVQEILQKQREDAVKAQTKVEEQPTTFNTLTCVICMDTPTDLTATACGHLFCHTCLMEALIAGENRAGNGEAKKSQCPVCRKFINRTKASDIIPLLLKKGLATQPRKKATLAASPVAPKRRQKEPDLPQRKSTRRVRQPFVDVDGIMMTSFNCLEKKTIESYIPLFFELHSHPLSTPIRHSKPTFYSNMSNPKLTSQIAIVGAGDVGATIAFSLILNQVAGDILMIDPKEEVRDAQIQDLSDATFHGNTSTRIRAGTHREAGQSDIIVMTAGAKQKEGESRADLIGRNKSILESALNDMKPFAKDTILLLVANPVDALTYFAQKFTDLPHTQVIGSGTFLDSARLRGILAEKADVAASSIDAYVLGEHGESQFVAWSCATIGGVPLSHVVSDIDKAGVADDTRNKATSIIENKGVTNYGIGAVAASICKSILGDEKIVRSVSHWQEGLGVCLSMPAVLGRKGVVRTIGIPLDERERGKLERSAKALREMVEESG</sequence>
<dbReference type="InterPro" id="IPR001557">
    <property type="entry name" value="L-lactate/malate_DH"/>
</dbReference>
<gene>
    <name evidence="9" type="ORF">FB567DRAFT_545534</name>
</gene>
<dbReference type="Gene3D" id="3.30.40.10">
    <property type="entry name" value="Zinc/RING finger domain, C3HC4 (zinc finger)"/>
    <property type="match status" value="1"/>
</dbReference>
<dbReference type="InterPro" id="IPR001841">
    <property type="entry name" value="Znf_RING"/>
</dbReference>
<name>A0A8K0W2U0_9PLEO</name>
<dbReference type="InterPro" id="IPR015955">
    <property type="entry name" value="Lactate_DH/Glyco_Ohase_4_C"/>
</dbReference>
<protein>
    <recommendedName>
        <fullName evidence="8">RING-type domain-containing protein</fullName>
    </recommendedName>
</protein>
<dbReference type="OrthoDB" id="6270329at2759"/>
<dbReference type="Proteomes" id="UP000813461">
    <property type="component" value="Unassembled WGS sequence"/>
</dbReference>
<evidence type="ECO:0000313" key="10">
    <source>
        <dbReference type="Proteomes" id="UP000813461"/>
    </source>
</evidence>
<feature type="region of interest" description="Disordered" evidence="7">
    <location>
        <begin position="42"/>
        <end position="86"/>
    </location>
</feature>
<proteinExistence type="predicted"/>
<dbReference type="InterPro" id="IPR001236">
    <property type="entry name" value="Lactate/malate_DH_N"/>
</dbReference>
<dbReference type="EMBL" id="JAGMVJ010000003">
    <property type="protein sequence ID" value="KAH7092374.1"/>
    <property type="molecule type" value="Genomic_DNA"/>
</dbReference>
<feature type="region of interest" description="Disordered" evidence="7">
    <location>
        <begin position="111"/>
        <end position="196"/>
    </location>
</feature>